<comment type="caution">
    <text evidence="1">The sequence shown here is derived from an EMBL/GenBank/DDBJ whole genome shotgun (WGS) entry which is preliminary data.</text>
</comment>
<protein>
    <recommendedName>
        <fullName evidence="3">Phage protein</fullName>
    </recommendedName>
</protein>
<evidence type="ECO:0000313" key="2">
    <source>
        <dbReference type="Proteomes" id="UP000626786"/>
    </source>
</evidence>
<reference evidence="1 2" key="1">
    <citation type="submission" date="2020-08" db="EMBL/GenBank/DDBJ databases">
        <title>A Genomic Blueprint of the Chicken Gut Microbiome.</title>
        <authorList>
            <person name="Gilroy R."/>
            <person name="Ravi A."/>
            <person name="Getino M."/>
            <person name="Pursley I."/>
            <person name="Horton D.L."/>
            <person name="Alikhan N.-F."/>
            <person name="Baker D."/>
            <person name="Gharbi K."/>
            <person name="Hall N."/>
            <person name="Watson M."/>
            <person name="Adriaenssens E.M."/>
            <person name="Foster-Nyarko E."/>
            <person name="Jarju S."/>
            <person name="Secka A."/>
            <person name="Antonio M."/>
            <person name="Oren A."/>
            <person name="Chaudhuri R."/>
            <person name="La Ragione R.M."/>
            <person name="Hildebrand F."/>
            <person name="Pallen M.J."/>
        </authorList>
    </citation>
    <scope>NUCLEOTIDE SEQUENCE [LARGE SCALE GENOMIC DNA]</scope>
    <source>
        <strain evidence="1 2">Sa2YVA2</strain>
    </source>
</reference>
<gene>
    <name evidence="1" type="ORF">H9649_07470</name>
</gene>
<evidence type="ECO:0008006" key="3">
    <source>
        <dbReference type="Google" id="ProtNLM"/>
    </source>
</evidence>
<accession>A0ABR8U8Q6</accession>
<name>A0ABR8U8Q6_9BACL</name>
<evidence type="ECO:0000313" key="1">
    <source>
        <dbReference type="EMBL" id="MBD7984413.1"/>
    </source>
</evidence>
<proteinExistence type="predicted"/>
<organism evidence="1 2">
    <name type="scientific">Sporosarcina quadrami</name>
    <dbReference type="NCBI Taxonomy" id="2762234"/>
    <lineage>
        <taxon>Bacteria</taxon>
        <taxon>Bacillati</taxon>
        <taxon>Bacillota</taxon>
        <taxon>Bacilli</taxon>
        <taxon>Bacillales</taxon>
        <taxon>Caryophanaceae</taxon>
        <taxon>Sporosarcina</taxon>
    </lineage>
</organism>
<dbReference type="EMBL" id="JACSQN010000005">
    <property type="protein sequence ID" value="MBD7984413.1"/>
    <property type="molecule type" value="Genomic_DNA"/>
</dbReference>
<sequence length="85" mass="9733">MIYKAKTPFKERHEKMKLYKKGDVYSYDDNDRIAFLVDQGYLEEVTEEEVEGDLNHVGGGYYELPNGEKVKGKDEALKALAELGD</sequence>
<dbReference type="Proteomes" id="UP000626786">
    <property type="component" value="Unassembled WGS sequence"/>
</dbReference>
<keyword evidence="2" id="KW-1185">Reference proteome</keyword>
<dbReference type="RefSeq" id="WP_191694103.1">
    <property type="nucleotide sequence ID" value="NZ_JACSQN010000005.1"/>
</dbReference>